<reference evidence="1 2" key="1">
    <citation type="submission" date="2022-01" db="EMBL/GenBank/DDBJ databases">
        <title>Flavihumibacter sp. nov., isolated from sediment of a river.</title>
        <authorList>
            <person name="Liu H."/>
        </authorList>
    </citation>
    <scope>NUCLEOTIDE SEQUENCE [LARGE SCALE GENOMIC DNA]</scope>
    <source>
        <strain evidence="1 2">RY-1</strain>
    </source>
</reference>
<dbReference type="EMBL" id="JAKEVY010000003">
    <property type="protein sequence ID" value="MCF1715964.1"/>
    <property type="molecule type" value="Genomic_DNA"/>
</dbReference>
<dbReference type="Pfam" id="PF19067">
    <property type="entry name" value="DUF5763"/>
    <property type="match status" value="1"/>
</dbReference>
<protein>
    <submittedName>
        <fullName evidence="1">DUF5763 domain-containing protein</fullName>
    </submittedName>
</protein>
<dbReference type="Proteomes" id="UP001200145">
    <property type="component" value="Unassembled WGS sequence"/>
</dbReference>
<comment type="caution">
    <text evidence="1">The sequence shown here is derived from an EMBL/GenBank/DDBJ whole genome shotgun (WGS) entry which is preliminary data.</text>
</comment>
<dbReference type="SUPFAM" id="SSF57884">
    <property type="entry name" value="Ada DNA repair protein, N-terminal domain (N-Ada 10)"/>
    <property type="match status" value="1"/>
</dbReference>
<evidence type="ECO:0000313" key="2">
    <source>
        <dbReference type="Proteomes" id="UP001200145"/>
    </source>
</evidence>
<name>A0ABS9BJT0_9BACT</name>
<dbReference type="InterPro" id="IPR043914">
    <property type="entry name" value="DUF5763"/>
</dbReference>
<dbReference type="InterPro" id="IPR035451">
    <property type="entry name" value="Ada-like_dom_sf"/>
</dbReference>
<sequence>MIKIIILLLFSYSASSQNIFKTPSGQKYHLETCRMVENVSRQITVAEAQKLGLQPCKICKPKTLSLISTTLSPKSGTQKETVQCKGITKQGNRCKHMTRIGNGYCYQHNPDKN</sequence>
<dbReference type="RefSeq" id="WP_234866909.1">
    <property type="nucleotide sequence ID" value="NZ_JAKEVY010000003.1"/>
</dbReference>
<evidence type="ECO:0000313" key="1">
    <source>
        <dbReference type="EMBL" id="MCF1715964.1"/>
    </source>
</evidence>
<proteinExistence type="predicted"/>
<keyword evidence="2" id="KW-1185">Reference proteome</keyword>
<organism evidence="1 2">
    <name type="scientific">Flavihumibacter fluminis</name>
    <dbReference type="NCBI Taxonomy" id="2909236"/>
    <lineage>
        <taxon>Bacteria</taxon>
        <taxon>Pseudomonadati</taxon>
        <taxon>Bacteroidota</taxon>
        <taxon>Chitinophagia</taxon>
        <taxon>Chitinophagales</taxon>
        <taxon>Chitinophagaceae</taxon>
        <taxon>Flavihumibacter</taxon>
    </lineage>
</organism>
<accession>A0ABS9BJT0</accession>
<gene>
    <name evidence="1" type="ORF">L0U88_15090</name>
</gene>